<reference evidence="1 2" key="1">
    <citation type="submission" date="2021-06" db="EMBL/GenBank/DDBJ databases">
        <authorList>
            <person name="Kallberg Y."/>
            <person name="Tangrot J."/>
            <person name="Rosling A."/>
        </authorList>
    </citation>
    <scope>NUCLEOTIDE SEQUENCE [LARGE SCALE GENOMIC DNA]</scope>
    <source>
        <strain evidence="1 2">120-4 pot B 10/14</strain>
    </source>
</reference>
<proteinExistence type="predicted"/>
<sequence>MTKTINEKLAKKCARCFRQRKKCDHEKMSKCLNCMKYKKGKKACLIQCKKCYKKNKEVKEGPFPQCKNCKEITEDSPGELICEENGKIYFKPGNGKKYEINEEIFEKILTAKQRSGYDLDKFMAGQGRVSTSHH</sequence>
<evidence type="ECO:0000313" key="2">
    <source>
        <dbReference type="Proteomes" id="UP000789901"/>
    </source>
</evidence>
<organism evidence="1 2">
    <name type="scientific">Gigaspora margarita</name>
    <dbReference type="NCBI Taxonomy" id="4874"/>
    <lineage>
        <taxon>Eukaryota</taxon>
        <taxon>Fungi</taxon>
        <taxon>Fungi incertae sedis</taxon>
        <taxon>Mucoromycota</taxon>
        <taxon>Glomeromycotina</taxon>
        <taxon>Glomeromycetes</taxon>
        <taxon>Diversisporales</taxon>
        <taxon>Gigasporaceae</taxon>
        <taxon>Gigaspora</taxon>
    </lineage>
</organism>
<accession>A0ABN7UJP5</accession>
<name>A0ABN7UJP5_GIGMA</name>
<comment type="caution">
    <text evidence="1">The sequence shown here is derived from an EMBL/GenBank/DDBJ whole genome shotgun (WGS) entry which is preliminary data.</text>
</comment>
<evidence type="ECO:0000313" key="1">
    <source>
        <dbReference type="EMBL" id="CAG8594774.1"/>
    </source>
</evidence>
<dbReference type="EMBL" id="CAJVQB010003012">
    <property type="protein sequence ID" value="CAG8594774.1"/>
    <property type="molecule type" value="Genomic_DNA"/>
</dbReference>
<protein>
    <submittedName>
        <fullName evidence="1">34591_t:CDS:1</fullName>
    </submittedName>
</protein>
<keyword evidence="2" id="KW-1185">Reference proteome</keyword>
<dbReference type="Proteomes" id="UP000789901">
    <property type="component" value="Unassembled WGS sequence"/>
</dbReference>
<gene>
    <name evidence="1" type="ORF">GMARGA_LOCUS6583</name>
</gene>